<dbReference type="AlphaFoldDB" id="A0A9D5Q6Y7"/>
<evidence type="ECO:0000313" key="7">
    <source>
        <dbReference type="EMBL" id="MBD3326295.1"/>
    </source>
</evidence>
<protein>
    <recommendedName>
        <fullName evidence="5">Uridine kinase</fullName>
        <ecNumber evidence="5">2.7.1.48</ecNumber>
    </recommendedName>
</protein>
<proteinExistence type="inferred from homology"/>
<gene>
    <name evidence="7" type="ORF">GF339_17045</name>
</gene>
<comment type="pathway">
    <text evidence="5">Pyrimidine metabolism; CTP biosynthesis via salvage pathway; CTP from cytidine: step 1/3.</text>
</comment>
<dbReference type="NCBIfam" id="NF004018">
    <property type="entry name" value="PRK05480.1"/>
    <property type="match status" value="1"/>
</dbReference>
<dbReference type="SUPFAM" id="SSF52540">
    <property type="entry name" value="P-loop containing nucleoside triphosphate hydrolases"/>
    <property type="match status" value="1"/>
</dbReference>
<dbReference type="PRINTS" id="PR00988">
    <property type="entry name" value="URIDINKINASE"/>
</dbReference>
<reference evidence="7" key="1">
    <citation type="submission" date="2019-11" db="EMBL/GenBank/DDBJ databases">
        <title>Microbial mats filling the niche in hypersaline microbial mats.</title>
        <authorList>
            <person name="Wong H.L."/>
            <person name="Macleod F.I."/>
            <person name="White R.A. III"/>
            <person name="Burns B.P."/>
        </authorList>
    </citation>
    <scope>NUCLEOTIDE SEQUENCE</scope>
    <source>
        <strain evidence="7">Rbin_158</strain>
    </source>
</reference>
<sequence length="221" mass="25301">MIIGICGGTASGKTIFAKKIVELVGEEFVLYLDHDAYYLGLEELPPSLRCEKNFDHPDSLDNALFITHLQQLRANQPIDQPIYDFTTHRRTPNTCRISPKPIILVDGILIFAVEHLRWLFDIKVYIDAEPDIRLTRRLQRDIFERGRTPQSVIEQYLKTVRPMHQQFVEPSKHVADIIIHGKIEKHNTGLDLLVTKIKAYLADVSRATPAYTGQQTALEES</sequence>
<dbReference type="EC" id="2.7.1.48" evidence="5"/>
<dbReference type="Gene3D" id="3.40.50.300">
    <property type="entry name" value="P-loop containing nucleotide triphosphate hydrolases"/>
    <property type="match status" value="1"/>
</dbReference>
<comment type="subcellular location">
    <subcellularLocation>
        <location evidence="5">Cytoplasm</location>
    </subcellularLocation>
</comment>
<dbReference type="GO" id="GO:0005737">
    <property type="term" value="C:cytoplasm"/>
    <property type="evidence" value="ECO:0007669"/>
    <property type="project" value="UniProtKB-SubCell"/>
</dbReference>
<keyword evidence="2 5" id="KW-0808">Transferase</keyword>
<evidence type="ECO:0000259" key="6">
    <source>
        <dbReference type="Pfam" id="PF00485"/>
    </source>
</evidence>
<accession>A0A9D5Q6Y7</accession>
<keyword evidence="4 5" id="KW-0418">Kinase</keyword>
<dbReference type="EMBL" id="WJJP01000557">
    <property type="protein sequence ID" value="MBD3326295.1"/>
    <property type="molecule type" value="Genomic_DNA"/>
</dbReference>
<keyword evidence="5" id="KW-0067">ATP-binding</keyword>
<evidence type="ECO:0000256" key="5">
    <source>
        <dbReference type="RuleBase" id="RU003825"/>
    </source>
</evidence>
<keyword evidence="3 5" id="KW-0547">Nucleotide-binding</keyword>
<dbReference type="NCBIfam" id="TIGR00235">
    <property type="entry name" value="udk"/>
    <property type="match status" value="1"/>
</dbReference>
<dbReference type="PANTHER" id="PTHR10285">
    <property type="entry name" value="URIDINE KINASE"/>
    <property type="match status" value="1"/>
</dbReference>
<dbReference type="GO" id="GO:0004849">
    <property type="term" value="F:uridine kinase activity"/>
    <property type="evidence" value="ECO:0007669"/>
    <property type="project" value="UniProtKB-EC"/>
</dbReference>
<evidence type="ECO:0000313" key="8">
    <source>
        <dbReference type="Proteomes" id="UP000649604"/>
    </source>
</evidence>
<dbReference type="InterPro" id="IPR000764">
    <property type="entry name" value="Uridine_kinase-like"/>
</dbReference>
<evidence type="ECO:0000256" key="4">
    <source>
        <dbReference type="ARBA" id="ARBA00022777"/>
    </source>
</evidence>
<dbReference type="GO" id="GO:0005524">
    <property type="term" value="F:ATP binding"/>
    <property type="evidence" value="ECO:0007669"/>
    <property type="project" value="UniProtKB-KW"/>
</dbReference>
<evidence type="ECO:0000256" key="2">
    <source>
        <dbReference type="ARBA" id="ARBA00022679"/>
    </source>
</evidence>
<comment type="caution">
    <text evidence="7">The sequence shown here is derived from an EMBL/GenBank/DDBJ whole genome shotgun (WGS) entry which is preliminary data.</text>
</comment>
<feature type="domain" description="Phosphoribulokinase/uridine kinase" evidence="6">
    <location>
        <begin position="2"/>
        <end position="180"/>
    </location>
</feature>
<comment type="similarity">
    <text evidence="5">Belongs to the uridine kinase family.</text>
</comment>
<comment type="catalytic activity">
    <reaction evidence="5">
        <text>cytidine + ATP = CMP + ADP + H(+)</text>
        <dbReference type="Rhea" id="RHEA:24674"/>
        <dbReference type="ChEBI" id="CHEBI:15378"/>
        <dbReference type="ChEBI" id="CHEBI:17562"/>
        <dbReference type="ChEBI" id="CHEBI:30616"/>
        <dbReference type="ChEBI" id="CHEBI:60377"/>
        <dbReference type="ChEBI" id="CHEBI:456216"/>
        <dbReference type="EC" id="2.7.1.48"/>
    </reaction>
</comment>
<dbReference type="InterPro" id="IPR006083">
    <property type="entry name" value="PRK/URK"/>
</dbReference>
<dbReference type="Pfam" id="PF00485">
    <property type="entry name" value="PRK"/>
    <property type="match status" value="1"/>
</dbReference>
<evidence type="ECO:0000256" key="1">
    <source>
        <dbReference type="ARBA" id="ARBA00004690"/>
    </source>
</evidence>
<evidence type="ECO:0000256" key="3">
    <source>
        <dbReference type="ARBA" id="ARBA00022741"/>
    </source>
</evidence>
<comment type="catalytic activity">
    <reaction evidence="5">
        <text>uridine + ATP = UMP + ADP + H(+)</text>
        <dbReference type="Rhea" id="RHEA:16825"/>
        <dbReference type="ChEBI" id="CHEBI:15378"/>
        <dbReference type="ChEBI" id="CHEBI:16704"/>
        <dbReference type="ChEBI" id="CHEBI:30616"/>
        <dbReference type="ChEBI" id="CHEBI:57865"/>
        <dbReference type="ChEBI" id="CHEBI:456216"/>
        <dbReference type="EC" id="2.7.1.48"/>
    </reaction>
</comment>
<comment type="pathway">
    <text evidence="1 5">Pyrimidine metabolism; UMP biosynthesis via salvage pathway; UMP from uridine: step 1/1.</text>
</comment>
<keyword evidence="5" id="KW-0963">Cytoplasm</keyword>
<dbReference type="Proteomes" id="UP000649604">
    <property type="component" value="Unassembled WGS sequence"/>
</dbReference>
<dbReference type="CDD" id="cd02023">
    <property type="entry name" value="UMPK"/>
    <property type="match status" value="1"/>
</dbReference>
<organism evidence="7 8">
    <name type="scientific">candidate division KSB3 bacterium</name>
    <dbReference type="NCBI Taxonomy" id="2044937"/>
    <lineage>
        <taxon>Bacteria</taxon>
        <taxon>candidate division KSB3</taxon>
    </lineage>
</organism>
<name>A0A9D5Q6Y7_9BACT</name>
<dbReference type="InterPro" id="IPR027417">
    <property type="entry name" value="P-loop_NTPase"/>
</dbReference>